<keyword evidence="7" id="KW-0653">Protein transport</keyword>
<proteinExistence type="inferred from homology"/>
<keyword evidence="4 7" id="KW-0812">Transmembrane</keyword>
<accession>A0A395LZY9</accession>
<comment type="similarity">
    <text evidence="2 7">Belongs to the ExbD/TolR family.</text>
</comment>
<dbReference type="GO" id="GO:0015031">
    <property type="term" value="P:protein transport"/>
    <property type="evidence" value="ECO:0007669"/>
    <property type="project" value="UniProtKB-KW"/>
</dbReference>
<protein>
    <submittedName>
        <fullName evidence="8">Biopolymer transporter ExbD</fullName>
    </submittedName>
</protein>
<evidence type="ECO:0000256" key="4">
    <source>
        <dbReference type="ARBA" id="ARBA00022692"/>
    </source>
</evidence>
<reference evidence="8" key="2">
    <citation type="submission" date="2017-08" db="EMBL/GenBank/DDBJ databases">
        <authorList>
            <person name="de Groot N.N."/>
        </authorList>
    </citation>
    <scope>NUCLEOTIDE SEQUENCE</scope>
    <source>
        <strain evidence="8">OS</strain>
    </source>
</reference>
<evidence type="ECO:0000256" key="6">
    <source>
        <dbReference type="ARBA" id="ARBA00023136"/>
    </source>
</evidence>
<keyword evidence="6" id="KW-0472">Membrane</keyword>
<dbReference type="GO" id="GO:0005886">
    <property type="term" value="C:plasma membrane"/>
    <property type="evidence" value="ECO:0007669"/>
    <property type="project" value="UniProtKB-SubCell"/>
</dbReference>
<name>A0A395LZY9_9BACT</name>
<reference evidence="8 10" key="1">
    <citation type="journal article" date="2011" name="ISME J.">
        <title>Community ecology of hot spring cyanobacterial mats: predominant populations and their functional potential.</title>
        <authorList>
            <person name="Klatt C.G."/>
            <person name="Wood J.M."/>
            <person name="Rusch D.B."/>
            <person name="Bateson M.M."/>
            <person name="Hamamura N."/>
            <person name="Heidelberg J.F."/>
            <person name="Grossman A.R."/>
            <person name="Bhaya D."/>
            <person name="Cohan F.M."/>
            <person name="Kuhl M."/>
            <person name="Bryant D.A."/>
            <person name="Ward D.M."/>
        </authorList>
    </citation>
    <scope>NUCLEOTIDE SEQUENCE [LARGE SCALE GENOMIC DNA]</scope>
    <source>
        <strain evidence="8">OS</strain>
    </source>
</reference>
<evidence type="ECO:0000313" key="8">
    <source>
        <dbReference type="EMBL" id="RFM23558.1"/>
    </source>
</evidence>
<evidence type="ECO:0000313" key="9">
    <source>
        <dbReference type="EMBL" id="RFM23972.1"/>
    </source>
</evidence>
<evidence type="ECO:0000256" key="1">
    <source>
        <dbReference type="ARBA" id="ARBA00004162"/>
    </source>
</evidence>
<dbReference type="EMBL" id="PHFL01000049">
    <property type="protein sequence ID" value="RFM23972.1"/>
    <property type="molecule type" value="Genomic_DNA"/>
</dbReference>
<keyword evidence="5" id="KW-1133">Transmembrane helix</keyword>
<comment type="subcellular location">
    <subcellularLocation>
        <location evidence="1">Cell membrane</location>
        <topology evidence="1">Single-pass membrane protein</topology>
    </subcellularLocation>
    <subcellularLocation>
        <location evidence="7">Cell membrane</location>
        <topology evidence="7">Single-pass type II membrane protein</topology>
    </subcellularLocation>
</comment>
<sequence>MARIKKARRTGIKQDMTPMVDVAFLLLTFFMLTTQFRPPELTPVNLPSATAERKLPDKDIMTVTVGAKGDVYLGVDAQPTRDRIFNNYIARRLGEAGMGAAAVEDSARKFRLAEGFFIGDGSDMQRLATNLETMIIQARLAEPRLRPVIKADVSTDYQYIKLIMDIFRKTNMPTFNLITSLEALPKSQN</sequence>
<dbReference type="InterPro" id="IPR003400">
    <property type="entry name" value="ExbD"/>
</dbReference>
<dbReference type="PANTHER" id="PTHR30558:SF3">
    <property type="entry name" value="BIOPOLYMER TRANSPORT PROTEIN EXBD-RELATED"/>
    <property type="match status" value="1"/>
</dbReference>
<keyword evidence="7" id="KW-0813">Transport</keyword>
<evidence type="ECO:0000313" key="10">
    <source>
        <dbReference type="Proteomes" id="UP000266389"/>
    </source>
</evidence>
<dbReference type="GO" id="GO:0022857">
    <property type="term" value="F:transmembrane transporter activity"/>
    <property type="evidence" value="ECO:0007669"/>
    <property type="project" value="InterPro"/>
</dbReference>
<organism evidence="8 10">
    <name type="scientific">Candidatus Thermochlorobacter aerophilus</name>
    <dbReference type="NCBI Taxonomy" id="1868324"/>
    <lineage>
        <taxon>Bacteria</taxon>
        <taxon>Pseudomonadati</taxon>
        <taxon>Chlorobiota</taxon>
        <taxon>Chlorobiia</taxon>
        <taxon>Chlorobiales</taxon>
        <taxon>Candidatus Thermochlorobacteriaceae</taxon>
        <taxon>Candidatus Thermochlorobacter</taxon>
    </lineage>
</organism>
<dbReference type="Pfam" id="PF02472">
    <property type="entry name" value="ExbD"/>
    <property type="match status" value="1"/>
</dbReference>
<dbReference type="Proteomes" id="UP000266389">
    <property type="component" value="Unassembled WGS sequence"/>
</dbReference>
<evidence type="ECO:0000256" key="3">
    <source>
        <dbReference type="ARBA" id="ARBA00022475"/>
    </source>
</evidence>
<dbReference type="EMBL" id="PHFL01000062">
    <property type="protein sequence ID" value="RFM23558.1"/>
    <property type="molecule type" value="Genomic_DNA"/>
</dbReference>
<dbReference type="AlphaFoldDB" id="A0A395LZY9"/>
<evidence type="ECO:0000256" key="2">
    <source>
        <dbReference type="ARBA" id="ARBA00005811"/>
    </source>
</evidence>
<gene>
    <name evidence="9" type="ORF">D0433_07675</name>
    <name evidence="8" type="ORF">D0433_10360</name>
</gene>
<keyword evidence="3" id="KW-1003">Cell membrane</keyword>
<dbReference type="PANTHER" id="PTHR30558">
    <property type="entry name" value="EXBD MEMBRANE COMPONENT OF PMF-DRIVEN MACROMOLECULE IMPORT SYSTEM"/>
    <property type="match status" value="1"/>
</dbReference>
<evidence type="ECO:0000256" key="7">
    <source>
        <dbReference type="RuleBase" id="RU003879"/>
    </source>
</evidence>
<comment type="caution">
    <text evidence="8">The sequence shown here is derived from an EMBL/GenBank/DDBJ whole genome shotgun (WGS) entry which is preliminary data.</text>
</comment>
<evidence type="ECO:0000256" key="5">
    <source>
        <dbReference type="ARBA" id="ARBA00022989"/>
    </source>
</evidence>